<dbReference type="eggNOG" id="ENOG5031DEY">
    <property type="taxonomic scope" value="Bacteria"/>
</dbReference>
<dbReference type="PATRIC" id="fig|1046627.3.peg.2410"/>
<accession>G2EFX7</accession>
<evidence type="ECO:0000313" key="1">
    <source>
        <dbReference type="EMBL" id="EGV42715.1"/>
    </source>
</evidence>
<dbReference type="InterPro" id="IPR011990">
    <property type="entry name" value="TPR-like_helical_dom_sf"/>
</dbReference>
<dbReference type="AlphaFoldDB" id="G2EFX7"/>
<dbReference type="Pfam" id="PF13374">
    <property type="entry name" value="TPR_10"/>
    <property type="match status" value="1"/>
</dbReference>
<name>G2EFX7_9FLAO</name>
<dbReference type="Gene3D" id="1.25.40.10">
    <property type="entry name" value="Tetratricopeptide repeat domain"/>
    <property type="match status" value="1"/>
</dbReference>
<dbReference type="RefSeq" id="WP_008638744.1">
    <property type="nucleotide sequence ID" value="NZ_AFXZ01000047.1"/>
</dbReference>
<protein>
    <submittedName>
        <fullName evidence="1">Tetratricopeptide repeat protein</fullName>
    </submittedName>
</protein>
<keyword evidence="2" id="KW-1185">Reference proteome</keyword>
<sequence length="149" mass="17214">MSDTCLQHIEDYWKIKTEASNLLFNEGKYEEALAGYLDALCRAEVLNNNAFNCQNLGIPYVQLYIISINNMANTYEELGDIKEADNLLKQNIYFLLHLMSLKKKKNQNQIESELKRATLTYFQFTEKTGGAKVNTEDVFKRLQNELSSI</sequence>
<dbReference type="EMBL" id="AFXZ01000047">
    <property type="protein sequence ID" value="EGV42715.1"/>
    <property type="molecule type" value="Genomic_DNA"/>
</dbReference>
<dbReference type="OrthoDB" id="707450at2"/>
<evidence type="ECO:0000313" key="2">
    <source>
        <dbReference type="Proteomes" id="UP000003730"/>
    </source>
</evidence>
<dbReference type="Proteomes" id="UP000003730">
    <property type="component" value="Unassembled WGS sequence"/>
</dbReference>
<comment type="caution">
    <text evidence="1">The sequence shown here is derived from an EMBL/GenBank/DDBJ whole genome shotgun (WGS) entry which is preliminary data.</text>
</comment>
<organism evidence="1 2">
    <name type="scientific">Bizionia argentinensis JUB59</name>
    <dbReference type="NCBI Taxonomy" id="1046627"/>
    <lineage>
        <taxon>Bacteria</taxon>
        <taxon>Pseudomonadati</taxon>
        <taxon>Bacteroidota</taxon>
        <taxon>Flavobacteriia</taxon>
        <taxon>Flavobacteriales</taxon>
        <taxon>Flavobacteriaceae</taxon>
        <taxon>Bizionia</taxon>
    </lineage>
</organism>
<reference evidence="1 2" key="1">
    <citation type="journal article" date="2008" name="Int. J. Syst. Evol. Microbiol.">
        <title>Bizionia argentinensis sp. nov., isolated from surface marine water in Antarctica.</title>
        <authorList>
            <person name="Bercovich A."/>
            <person name="Vazquez S.C."/>
            <person name="Yankilevich P."/>
            <person name="Coria S.H."/>
            <person name="Foti M."/>
            <person name="Hernandez E."/>
            <person name="Vidal A."/>
            <person name="Ruberto L."/>
            <person name="Melo C."/>
            <person name="Marenssi S."/>
            <person name="Criscuolo M."/>
            <person name="Memoli M."/>
            <person name="Arguelles M."/>
            <person name="Mac Cormack W.P."/>
        </authorList>
    </citation>
    <scope>NUCLEOTIDE SEQUENCE [LARGE SCALE GENOMIC DNA]</scope>
    <source>
        <strain evidence="1 2">JUB59</strain>
    </source>
</reference>
<dbReference type="SUPFAM" id="SSF48452">
    <property type="entry name" value="TPR-like"/>
    <property type="match status" value="1"/>
</dbReference>
<proteinExistence type="predicted"/>
<gene>
    <name evidence="1" type="ORF">BZARG_1988</name>
</gene>